<dbReference type="EMBL" id="MN739474">
    <property type="protein sequence ID" value="QHT06729.1"/>
    <property type="molecule type" value="Genomic_DNA"/>
</dbReference>
<sequence length="729" mass="85009">MTSPIRDIPQTLHDNGSIVLSFDTITDDTELPYISIVTITKNRQLFYNLMLRNLRTCDYPKSRIEFVVIEDGHDCFDEYFRRSDVYAAFMGIDGFRYVYKRIGTDALSFPVGYKRNVGVKHCTSEWIFHMDDDDYYPPESVLTRVRTLIKYQNQGVGCVGCLSVRSFNLFTENTIEARDLVTNMSESTLGYHVSFWHERKFHNADSTGEGVKYIHERYHRCMNLPSSFVIVQLDHHQNTVKRRLTDSVFYGSNFLETIDASTRAFLVKLQTSVATAHPDTQMILELLKTFSSQTMSAKAMNKQLDELPIKLQRHPIVREFRNRYPLINKVDKRTIVFYCANGRYMSFDRSWDYENMADIGGSEEAVLVLSQRFVQMKYRVIVYNERDNEITMKHVTFIPWYRFNPNDKHHALILWRDPSHLSTMSFQAKRVYLDLHDMIDPLWFPKQCQVHGIFVKSTFHRDSCVPDFLISRTHIVPNGVDVSLFQPLSVDEKLDEASEDDGDPVGALLKRSERMKERSRGEVPHVFERRPETVYVLGTWSMERGWMAFYHTFKTVTRLFPNVVYVHAYGHEHLKRTVFWKWIEPLYTEMIESGSFLDLGYIHASKIHDVYRLCDIYLYASNFPESDCVSLSKALMANCRCCFTTNGALAEKAEYSSYSVSLQSPTATILATEFEIDDETYASLEMTLVQCIHDHLRYGKHTERNIDLNRFDSMCVSTEWLTQINKCGH</sequence>
<dbReference type="AlphaFoldDB" id="A0A6C0CSQ6"/>
<protein>
    <recommendedName>
        <fullName evidence="1">Glycosyltransferase 2-like domain-containing protein</fullName>
    </recommendedName>
</protein>
<dbReference type="CDD" id="cd00761">
    <property type="entry name" value="Glyco_tranf_GTA_type"/>
    <property type="match status" value="1"/>
</dbReference>
<feature type="domain" description="Glycosyltransferase 2-like" evidence="1">
    <location>
        <begin position="35"/>
        <end position="158"/>
    </location>
</feature>
<evidence type="ECO:0000259" key="1">
    <source>
        <dbReference type="Pfam" id="PF00535"/>
    </source>
</evidence>
<accession>A0A6C0CSQ6</accession>
<evidence type="ECO:0000313" key="2">
    <source>
        <dbReference type="EMBL" id="QHT06729.1"/>
    </source>
</evidence>
<dbReference type="SUPFAM" id="SSF53448">
    <property type="entry name" value="Nucleotide-diphospho-sugar transferases"/>
    <property type="match status" value="1"/>
</dbReference>
<organism evidence="2">
    <name type="scientific">viral metagenome</name>
    <dbReference type="NCBI Taxonomy" id="1070528"/>
    <lineage>
        <taxon>unclassified sequences</taxon>
        <taxon>metagenomes</taxon>
        <taxon>organismal metagenomes</taxon>
    </lineage>
</organism>
<dbReference type="SUPFAM" id="SSF53756">
    <property type="entry name" value="UDP-Glycosyltransferase/glycogen phosphorylase"/>
    <property type="match status" value="1"/>
</dbReference>
<dbReference type="InterPro" id="IPR029044">
    <property type="entry name" value="Nucleotide-diphossugar_trans"/>
</dbReference>
<name>A0A6C0CSQ6_9ZZZZ</name>
<proteinExistence type="predicted"/>
<dbReference type="Gene3D" id="3.90.550.10">
    <property type="entry name" value="Spore Coat Polysaccharide Biosynthesis Protein SpsA, Chain A"/>
    <property type="match status" value="1"/>
</dbReference>
<reference evidence="2" key="1">
    <citation type="journal article" date="2020" name="Nature">
        <title>Giant virus diversity and host interactions through global metagenomics.</title>
        <authorList>
            <person name="Schulz F."/>
            <person name="Roux S."/>
            <person name="Paez-Espino D."/>
            <person name="Jungbluth S."/>
            <person name="Walsh D.A."/>
            <person name="Denef V.J."/>
            <person name="McMahon K.D."/>
            <person name="Konstantinidis K.T."/>
            <person name="Eloe-Fadrosh E.A."/>
            <person name="Kyrpides N.C."/>
            <person name="Woyke T."/>
        </authorList>
    </citation>
    <scope>NUCLEOTIDE SEQUENCE</scope>
    <source>
        <strain evidence="2">GVMAG-M-3300021473-15</strain>
    </source>
</reference>
<dbReference type="Pfam" id="PF00535">
    <property type="entry name" value="Glycos_transf_2"/>
    <property type="match status" value="1"/>
</dbReference>
<dbReference type="InterPro" id="IPR001173">
    <property type="entry name" value="Glyco_trans_2-like"/>
</dbReference>
<dbReference type="Gene3D" id="3.40.50.2000">
    <property type="entry name" value="Glycogen Phosphorylase B"/>
    <property type="match status" value="1"/>
</dbReference>